<feature type="transmembrane region" description="Helical" evidence="1">
    <location>
        <begin position="151"/>
        <end position="168"/>
    </location>
</feature>
<dbReference type="RefSeq" id="WP_209457140.1">
    <property type="nucleotide sequence ID" value="NZ_BAAACS010000004.1"/>
</dbReference>
<protein>
    <recommendedName>
        <fullName evidence="4">TraX protein</fullName>
    </recommendedName>
</protein>
<sequence>MKKFDSFTLKIIAIITMLLDHIYTYIGQSSLNIPIWFGYLGKLAAPIFFYLIVEGYFHTSNRLKYLTRLASFGLLMIVIDKVININNNIFLSLTLSIIIMMLIDTIRFGKSNKIAVFSAIALIGCSSIYLFTEASIYGLIMTLTFYFCRDYKILLALCYILLSIFPIFPALSTKDAYEQLFLYDYQWMMIFAIIPILMYNGKLGLKNNFTKWMFYIFYPLHLVIIMMASTII</sequence>
<reference evidence="2 3" key="1">
    <citation type="submission" date="2021-03" db="EMBL/GenBank/DDBJ databases">
        <title>Genomic Encyclopedia of Type Strains, Phase IV (KMG-IV): sequencing the most valuable type-strain genomes for metagenomic binning, comparative biology and taxonomic classification.</title>
        <authorList>
            <person name="Goeker M."/>
        </authorList>
    </citation>
    <scope>NUCLEOTIDE SEQUENCE [LARGE SCALE GENOMIC DNA]</scope>
    <source>
        <strain evidence="2 3">DSM 1289</strain>
    </source>
</reference>
<feature type="transmembrane region" description="Helical" evidence="1">
    <location>
        <begin position="89"/>
        <end position="107"/>
    </location>
</feature>
<feature type="transmembrane region" description="Helical" evidence="1">
    <location>
        <begin position="212"/>
        <end position="231"/>
    </location>
</feature>
<evidence type="ECO:0008006" key="4">
    <source>
        <dbReference type="Google" id="ProtNLM"/>
    </source>
</evidence>
<name>A0ABS4ECS1_9FIRM</name>
<comment type="caution">
    <text evidence="2">The sequence shown here is derived from an EMBL/GenBank/DDBJ whole genome shotgun (WGS) entry which is preliminary data.</text>
</comment>
<keyword evidence="1" id="KW-0472">Membrane</keyword>
<keyword evidence="1" id="KW-0812">Transmembrane</keyword>
<dbReference type="InterPro" id="IPR008875">
    <property type="entry name" value="TraX"/>
</dbReference>
<dbReference type="Proteomes" id="UP000767291">
    <property type="component" value="Unassembled WGS sequence"/>
</dbReference>
<evidence type="ECO:0000313" key="2">
    <source>
        <dbReference type="EMBL" id="MBP1855733.1"/>
    </source>
</evidence>
<accession>A0ABS4ECS1</accession>
<feature type="transmembrane region" description="Helical" evidence="1">
    <location>
        <begin position="7"/>
        <end position="27"/>
    </location>
</feature>
<keyword evidence="1" id="KW-1133">Transmembrane helix</keyword>
<keyword evidence="3" id="KW-1185">Reference proteome</keyword>
<dbReference type="Pfam" id="PF05857">
    <property type="entry name" value="TraX"/>
    <property type="match status" value="1"/>
</dbReference>
<evidence type="ECO:0000256" key="1">
    <source>
        <dbReference type="SAM" id="Phobius"/>
    </source>
</evidence>
<feature type="transmembrane region" description="Helical" evidence="1">
    <location>
        <begin position="33"/>
        <end position="53"/>
    </location>
</feature>
<feature type="transmembrane region" description="Helical" evidence="1">
    <location>
        <begin position="180"/>
        <end position="200"/>
    </location>
</feature>
<feature type="transmembrane region" description="Helical" evidence="1">
    <location>
        <begin position="114"/>
        <end position="131"/>
    </location>
</feature>
<organism evidence="2 3">
    <name type="scientific">Metaclostridioides mangenotii</name>
    <dbReference type="NCBI Taxonomy" id="1540"/>
    <lineage>
        <taxon>Bacteria</taxon>
        <taxon>Bacillati</taxon>
        <taxon>Bacillota</taxon>
        <taxon>Clostridia</taxon>
        <taxon>Peptostreptococcales</taxon>
        <taxon>Peptostreptococcaceae</taxon>
        <taxon>Metaclostridioides</taxon>
    </lineage>
</organism>
<evidence type="ECO:0000313" key="3">
    <source>
        <dbReference type="Proteomes" id="UP000767291"/>
    </source>
</evidence>
<gene>
    <name evidence="2" type="ORF">J2Z43_002131</name>
</gene>
<proteinExistence type="predicted"/>
<dbReference type="EMBL" id="JAGGJX010000004">
    <property type="protein sequence ID" value="MBP1855733.1"/>
    <property type="molecule type" value="Genomic_DNA"/>
</dbReference>